<evidence type="ECO:0000313" key="2">
    <source>
        <dbReference type="EMBL" id="EAR96634.2"/>
    </source>
</evidence>
<dbReference type="EMBL" id="GG662691">
    <property type="protein sequence ID" value="EAR96634.2"/>
    <property type="molecule type" value="Genomic_DNA"/>
</dbReference>
<dbReference type="GeneID" id="7836914"/>
<dbReference type="InParanoid" id="Q23J70"/>
<feature type="signal peptide" evidence="1">
    <location>
        <begin position="1"/>
        <end position="19"/>
    </location>
</feature>
<keyword evidence="3" id="KW-1185">Reference proteome</keyword>
<keyword evidence="1" id="KW-0732">Signal</keyword>
<protein>
    <recommendedName>
        <fullName evidence="4">Transmembrane protein</fullName>
    </recommendedName>
</protein>
<proteinExistence type="predicted"/>
<feature type="chain" id="PRO_5004201666" description="Transmembrane protein" evidence="1">
    <location>
        <begin position="20"/>
        <end position="1706"/>
    </location>
</feature>
<name>Q23J70_TETTS</name>
<dbReference type="Proteomes" id="UP000009168">
    <property type="component" value="Unassembled WGS sequence"/>
</dbReference>
<evidence type="ECO:0008006" key="4">
    <source>
        <dbReference type="Google" id="ProtNLM"/>
    </source>
</evidence>
<gene>
    <name evidence="2" type="ORF">TTHERM_00491020</name>
</gene>
<dbReference type="KEGG" id="tet:TTHERM_00491020"/>
<sequence>MRSNQILIWLLSFVVQAYCQSPKCQNKQCTPIGSTDCKDPSYNQCINDSLDCKDYDINDSVGRSLNNYKCVQNNVTVSDNVQCWNSTSYQICISKNQNECVNYQIETDPSSPYVGLLNNTNRDQSLYKCLYSVDTVDIDQVISVKIPFCVENSTSTIKNLALDSTKYVGIEKTKYNCLIMNQTTINGISYCAQGFCSFNNTCTQLSINLPAKLVDYQCAQINTYQSIECYKDNPFTIQSICFDPVHNICTQIVDFSYYNLGILPNGFCVQQNKVYDQITLCSDQSCLLKVGTGFSCIPFDNVYVGVDDKGFCLKRGEKTAVRCRKIKFCIEQINLTCVDLSNDLLDRVGREIKTTNCLSQSDYIGQNIEMCADGYCLYSYSQTQNSDYCILYGGSFQSSTSQIGPFIGVESTTERCLVESQQVDSVMLCYSLQYCILPINGKQACYKLFYPFSYDYVSPILYNYAAKNSNGYCQSINQANSLSCAGPQLCLQGDQCVSLNDSSYQSSSYVGRDANSQICIGSKSYFASYCKLNYCLIQNQCVELDSFYVGREYFSSNCLLSGQVATQQIKQCLDGYCIKQVKPQQYSCILLDYDQSKNALGYNSNMECLGANQPVAVKCYQGMSCLLGDTCQYVDPNVNTKCSINSNQCSSSIDNCDLCNYYYCLKPVNFKTCMPMGTNCQDTQGRCADPLSGQCKICPLNSCLNPNTGQCVQFKDMPVKQNECIKQVRPDKPCIFVDMNVYKDDTDLYCADEQNLCILQSFGNLSSKCLRCPNNFINLGDKLCLTMQQRDNSQKQSIETTFSLNIIYVQQDMCQGFICNQQQITKCPLGCYTCKDLNYCTQCAEGYFLYKNQQDQSVQCVQCDYLYNTINQYPETYRIPQGTTQISQKCLDCSLETGAWSDYQISSKVCQLTILKFTTDQQKNVVMIENKPPFALSYTINLSSSQNSFQYPKYQLVSSNLCTLDKCTFCQFYMQNGQQQQVCLKCQLGYYLNQQGQCEACENGCLQCELGFLNSQGVKFYYYEINKEQRQSLNSMHLIPMCQTCKSAYIVSYNLTTCDNCGKNCTSCSYANQNSYFNIGEINNVQLTQNDYTNLKIFKQCNSCQLSSQTQQPNGSDCGVAIQFCALHSLMNKSTGQVNLIYDLSYYSQTGSTTDSTIICLACSYQYILSSDKNYCRQNFDVTDINCLQFQNDKFSCKLCKEFALDYTKKKCDVNYKCIQQISGCDKCYYQYYLDQNSVQIQYFTCLQCSQDNYMVTLLGCVQCLQGCSRCYEIGYDTQKLKFNLTAHIMYEDISFDIDSRLNYKKLLNVQTFCSACLDGYYFDPIQKICIQYPCGQLCNNCIFKLNNFFCIDCNQTAVLQYIQSIQLFMGNFFFGKNFISQEIKLSTFTGDQKSCQACPFLCETCDQTGNLFKNDYSIYQTKCFSCKTIQELQVGSQAFQSYFQGYEIRFDKKRFSCTLCKIGDQSCYFKKITKLYINCAKISNNIGDGTRYNPFNINMISDVANFDNLILGENNPNLALVALNEISLKQLDLQLIFSSDQSQCQLLKPLQIKSNLLQKMQSLDVLHLNITYEQVNNKQFQFLQIYPSVFQGFTNVSVSNINVDSYSPYFDQFKIGFQIYSTKLKQVYLSNLKFQRSLNGPSNVLTININNLINNLILEKVTFDNLQYNYSSVIQLYYSQDNISPDFQITLDSINISKVNIFQSY</sequence>
<dbReference type="RefSeq" id="XP_001016879.2">
    <property type="nucleotide sequence ID" value="XM_001016879.2"/>
</dbReference>
<evidence type="ECO:0000313" key="3">
    <source>
        <dbReference type="Proteomes" id="UP000009168"/>
    </source>
</evidence>
<evidence type="ECO:0000256" key="1">
    <source>
        <dbReference type="SAM" id="SignalP"/>
    </source>
</evidence>
<reference evidence="3" key="1">
    <citation type="journal article" date="2006" name="PLoS Biol.">
        <title>Macronuclear genome sequence of the ciliate Tetrahymena thermophila, a model eukaryote.</title>
        <authorList>
            <person name="Eisen J.A."/>
            <person name="Coyne R.S."/>
            <person name="Wu M."/>
            <person name="Wu D."/>
            <person name="Thiagarajan M."/>
            <person name="Wortman J.R."/>
            <person name="Badger J.H."/>
            <person name="Ren Q."/>
            <person name="Amedeo P."/>
            <person name="Jones K.M."/>
            <person name="Tallon L.J."/>
            <person name="Delcher A.L."/>
            <person name="Salzberg S.L."/>
            <person name="Silva J.C."/>
            <person name="Haas B.J."/>
            <person name="Majoros W.H."/>
            <person name="Farzad M."/>
            <person name="Carlton J.M."/>
            <person name="Smith R.K. Jr."/>
            <person name="Garg J."/>
            <person name="Pearlman R.E."/>
            <person name="Karrer K.M."/>
            <person name="Sun L."/>
            <person name="Manning G."/>
            <person name="Elde N.C."/>
            <person name="Turkewitz A.P."/>
            <person name="Asai D.J."/>
            <person name="Wilkes D.E."/>
            <person name="Wang Y."/>
            <person name="Cai H."/>
            <person name="Collins K."/>
            <person name="Stewart B.A."/>
            <person name="Lee S.R."/>
            <person name="Wilamowska K."/>
            <person name="Weinberg Z."/>
            <person name="Ruzzo W.L."/>
            <person name="Wloga D."/>
            <person name="Gaertig J."/>
            <person name="Frankel J."/>
            <person name="Tsao C.-C."/>
            <person name="Gorovsky M.A."/>
            <person name="Keeling P.J."/>
            <person name="Waller R.F."/>
            <person name="Patron N.J."/>
            <person name="Cherry J.M."/>
            <person name="Stover N.A."/>
            <person name="Krieger C.J."/>
            <person name="del Toro C."/>
            <person name="Ryder H.F."/>
            <person name="Williamson S.C."/>
            <person name="Barbeau R.A."/>
            <person name="Hamilton E.P."/>
            <person name="Orias E."/>
        </authorList>
    </citation>
    <scope>NUCLEOTIDE SEQUENCE [LARGE SCALE GENOMIC DNA]</scope>
    <source>
        <strain evidence="3">SB210</strain>
    </source>
</reference>
<accession>Q23J70</accession>
<organism evidence="2 3">
    <name type="scientific">Tetrahymena thermophila (strain SB210)</name>
    <dbReference type="NCBI Taxonomy" id="312017"/>
    <lineage>
        <taxon>Eukaryota</taxon>
        <taxon>Sar</taxon>
        <taxon>Alveolata</taxon>
        <taxon>Ciliophora</taxon>
        <taxon>Intramacronucleata</taxon>
        <taxon>Oligohymenophorea</taxon>
        <taxon>Hymenostomatida</taxon>
        <taxon>Tetrahymenina</taxon>
        <taxon>Tetrahymenidae</taxon>
        <taxon>Tetrahymena</taxon>
    </lineage>
</organism>
<dbReference type="HOGENOM" id="CLU_002725_0_0_1"/>